<dbReference type="Proteomes" id="UP000305778">
    <property type="component" value="Unassembled WGS sequence"/>
</dbReference>
<sequence>WRPLQRWIGRREYFDQTYQAIAGLVSDRAAMR</sequence>
<proteinExistence type="predicted"/>
<dbReference type="EMBL" id="SUMC01000085">
    <property type="protein sequence ID" value="TKA00488.1"/>
    <property type="molecule type" value="Genomic_DNA"/>
</dbReference>
<reference evidence="1 3" key="1">
    <citation type="submission" date="2019-04" db="EMBL/GenBank/DDBJ databases">
        <title>Streptomyces oryziradicis sp. nov., a novel actinomycete isolated from rhizosphere soil of rice (Oryza sativa L.).</title>
        <authorList>
            <person name="Li C."/>
        </authorList>
    </citation>
    <scope>NUCLEOTIDE SEQUENCE [LARGE SCALE GENOMIC DNA]</scope>
    <source>
        <strain evidence="1 3">NEAU-C40</strain>
    </source>
</reference>
<dbReference type="EMBL" id="SUMC01000018">
    <property type="protein sequence ID" value="TKA09874.1"/>
    <property type="molecule type" value="Genomic_DNA"/>
</dbReference>
<accession>A0A4U0RXV7</accession>
<comment type="caution">
    <text evidence="1">The sequence shown here is derived from an EMBL/GenBank/DDBJ whole genome shotgun (WGS) entry which is preliminary data.</text>
</comment>
<feature type="non-terminal residue" evidence="1">
    <location>
        <position position="1"/>
    </location>
</feature>
<evidence type="ECO:0000313" key="3">
    <source>
        <dbReference type="Proteomes" id="UP000305778"/>
    </source>
</evidence>
<protein>
    <submittedName>
        <fullName evidence="1">IS5/IS1182 family transposase</fullName>
    </submittedName>
</protein>
<keyword evidence="3" id="KW-1185">Reference proteome</keyword>
<evidence type="ECO:0000313" key="1">
    <source>
        <dbReference type="EMBL" id="TKA00488.1"/>
    </source>
</evidence>
<evidence type="ECO:0000313" key="2">
    <source>
        <dbReference type="EMBL" id="TKA09874.1"/>
    </source>
</evidence>
<gene>
    <name evidence="2" type="ORF">FCI23_19530</name>
    <name evidence="1" type="ORF">FCI23_42835</name>
</gene>
<organism evidence="1 3">
    <name type="scientific">Actinacidiphila oryziradicis</name>
    <dbReference type="NCBI Taxonomy" id="2571141"/>
    <lineage>
        <taxon>Bacteria</taxon>
        <taxon>Bacillati</taxon>
        <taxon>Actinomycetota</taxon>
        <taxon>Actinomycetes</taxon>
        <taxon>Kitasatosporales</taxon>
        <taxon>Streptomycetaceae</taxon>
        <taxon>Actinacidiphila</taxon>
    </lineage>
</organism>
<name>A0A4U0RXV7_9ACTN</name>
<dbReference type="AlphaFoldDB" id="A0A4U0RXV7"/>